<accession>A0A9X6UNM0</accession>
<protein>
    <submittedName>
        <fullName evidence="1">Uncharacterized protein</fullName>
    </submittedName>
</protein>
<sequence length="70" mass="7833">MRYVKGSQQYTLGETAVEVAASISTNNEPTEVAWNEETNGIRLFIEPSPLIKVGMEYKGKLEWVLADTPM</sequence>
<dbReference type="Proteomes" id="UP000219869">
    <property type="component" value="Unassembled WGS sequence"/>
</dbReference>
<dbReference type="AlphaFoldDB" id="A0A9X6UNM0"/>
<proteinExistence type="predicted"/>
<name>A0A9X6UNM0_BACCE</name>
<gene>
    <name evidence="1" type="ORF">CN475_10650</name>
</gene>
<evidence type="ECO:0000313" key="2">
    <source>
        <dbReference type="Proteomes" id="UP000219869"/>
    </source>
</evidence>
<evidence type="ECO:0000313" key="1">
    <source>
        <dbReference type="EMBL" id="PEQ88654.1"/>
    </source>
</evidence>
<dbReference type="EMBL" id="NTXW01000017">
    <property type="protein sequence ID" value="PEQ88654.1"/>
    <property type="molecule type" value="Genomic_DNA"/>
</dbReference>
<reference evidence="1 2" key="1">
    <citation type="submission" date="2017-09" db="EMBL/GenBank/DDBJ databases">
        <title>Large-scale bioinformatics analysis of Bacillus genomes uncovers conserved roles of natural products in bacterial physiology.</title>
        <authorList>
            <consortium name="Agbiome Team Llc"/>
            <person name="Bleich R.M."/>
            <person name="Kirk G.J."/>
            <person name="Santa Maria K.C."/>
            <person name="Allen S.E."/>
            <person name="Farag S."/>
            <person name="Shank E.A."/>
            <person name="Bowers A."/>
        </authorList>
    </citation>
    <scope>NUCLEOTIDE SEQUENCE [LARGE SCALE GENOMIC DNA]</scope>
    <source>
        <strain evidence="1 2">AFS006334</strain>
    </source>
</reference>
<organism evidence="1 2">
    <name type="scientific">Bacillus cereus</name>
    <dbReference type="NCBI Taxonomy" id="1396"/>
    <lineage>
        <taxon>Bacteria</taxon>
        <taxon>Bacillati</taxon>
        <taxon>Bacillota</taxon>
        <taxon>Bacilli</taxon>
        <taxon>Bacillales</taxon>
        <taxon>Bacillaceae</taxon>
        <taxon>Bacillus</taxon>
        <taxon>Bacillus cereus group</taxon>
    </lineage>
</organism>
<comment type="caution">
    <text evidence="1">The sequence shown here is derived from an EMBL/GenBank/DDBJ whole genome shotgun (WGS) entry which is preliminary data.</text>
</comment>